<feature type="domain" description="Fe/B12 periplasmic-binding" evidence="7">
    <location>
        <begin position="55"/>
        <end position="319"/>
    </location>
</feature>
<dbReference type="InterPro" id="IPR002491">
    <property type="entry name" value="ABC_transptr_periplasmic_BD"/>
</dbReference>
<dbReference type="Gene3D" id="3.40.50.1980">
    <property type="entry name" value="Nitrogenase molybdenum iron protein domain"/>
    <property type="match status" value="2"/>
</dbReference>
<evidence type="ECO:0000256" key="6">
    <source>
        <dbReference type="SAM" id="SignalP"/>
    </source>
</evidence>
<dbReference type="FunFam" id="3.40.50.1980:FF:000060">
    <property type="entry name" value="Iron complex transport system substrate-binding protein"/>
    <property type="match status" value="1"/>
</dbReference>
<evidence type="ECO:0007829" key="11">
    <source>
        <dbReference type="PDB" id="5GGY"/>
    </source>
</evidence>
<evidence type="ECO:0000256" key="3">
    <source>
        <dbReference type="ARBA" id="ARBA00022448"/>
    </source>
</evidence>
<dbReference type="PANTHER" id="PTHR30532">
    <property type="entry name" value="IRON III DICITRATE-BINDING PERIPLASMIC PROTEIN"/>
    <property type="match status" value="1"/>
</dbReference>
<dbReference type="PDBsum" id="5GGY"/>
<dbReference type="PATRIC" id="fig|345073.21.peg.222"/>
<organism evidence="8 9">
    <name type="scientific">Vibrio cholerae serotype O1 (strain ATCC 39541 / Classical Ogawa 395 / O395)</name>
    <dbReference type="NCBI Taxonomy" id="345073"/>
    <lineage>
        <taxon>Bacteria</taxon>
        <taxon>Pseudomonadati</taxon>
        <taxon>Pseudomonadota</taxon>
        <taxon>Gammaproteobacteria</taxon>
        <taxon>Vibrionales</taxon>
        <taxon>Vibrionaceae</taxon>
        <taxon>Vibrio</taxon>
    </lineage>
</organism>
<dbReference type="EMBL" id="CP000627">
    <property type="protein sequence ID" value="ABQ20488.1"/>
    <property type="molecule type" value="Genomic_DNA"/>
</dbReference>
<protein>
    <submittedName>
        <fullName evidence="8">Iron(III) ABC transporter, periplasmic iron-compound-binding protein</fullName>
    </submittedName>
</protein>
<reference evidence="8 9" key="1">
    <citation type="submission" date="2007-03" db="EMBL/GenBank/DDBJ databases">
        <authorList>
            <person name="Heidelberg J."/>
        </authorList>
    </citation>
    <scope>NUCLEOTIDE SEQUENCE [LARGE SCALE GENOMIC DNA]</scope>
    <source>
        <strain evidence="9">ATCC 39541 / Classical Ogawa 395 / O395</strain>
    </source>
</reference>
<dbReference type="SMR" id="A0A0H3AJ03"/>
<dbReference type="RefSeq" id="WP_000335750.1">
    <property type="nucleotide sequence ID" value="NC_009457.1"/>
</dbReference>
<accession>A0A0H3AJ03</accession>
<feature type="signal peptide" evidence="6">
    <location>
        <begin position="1"/>
        <end position="36"/>
    </location>
</feature>
<dbReference type="PANTHER" id="PTHR30532:SF1">
    <property type="entry name" value="IRON(3+)-HYDROXAMATE-BINDING PROTEIN FHUD"/>
    <property type="match status" value="1"/>
</dbReference>
<dbReference type="GO" id="GO:1901678">
    <property type="term" value="P:iron coordination entity transport"/>
    <property type="evidence" value="ECO:0007669"/>
    <property type="project" value="UniProtKB-ARBA"/>
</dbReference>
<dbReference type="PDB" id="5GGY">
    <property type="method" value="X-ray"/>
    <property type="resolution" value="2.50 A"/>
    <property type="chains" value="A/N=55-319"/>
</dbReference>
<dbReference type="OrthoDB" id="6160519at2"/>
<evidence type="ECO:0000256" key="5">
    <source>
        <dbReference type="ARBA" id="ARBA00022729"/>
    </source>
</evidence>
<evidence type="ECO:0000259" key="7">
    <source>
        <dbReference type="PROSITE" id="PS50983"/>
    </source>
</evidence>
<evidence type="ECO:0000256" key="2">
    <source>
        <dbReference type="ARBA" id="ARBA00008814"/>
    </source>
</evidence>
<evidence type="ECO:0007829" key="10">
    <source>
        <dbReference type="PDB" id="5GGX"/>
    </source>
</evidence>
<evidence type="ECO:0000256" key="1">
    <source>
        <dbReference type="ARBA" id="ARBA00004196"/>
    </source>
</evidence>
<dbReference type="InterPro" id="IPR051313">
    <property type="entry name" value="Bact_iron-sidero_bind"/>
</dbReference>
<dbReference type="PRINTS" id="PR01715">
    <property type="entry name" value="FERRIBNDNGPP"/>
</dbReference>
<dbReference type="GO" id="GO:0030288">
    <property type="term" value="C:outer membrane-bounded periplasmic space"/>
    <property type="evidence" value="ECO:0007669"/>
    <property type="project" value="TreeGrafter"/>
</dbReference>
<dbReference type="Proteomes" id="UP000000249">
    <property type="component" value="Chromosome 1"/>
</dbReference>
<comment type="subcellular location">
    <subcellularLocation>
        <location evidence="1">Cell envelope</location>
    </subcellularLocation>
</comment>
<dbReference type="SUPFAM" id="SSF53807">
    <property type="entry name" value="Helical backbone' metal receptor"/>
    <property type="match status" value="1"/>
</dbReference>
<keyword evidence="4" id="KW-0410">Iron transport</keyword>
<dbReference type="KEGG" id="vcr:VC395_0234"/>
<feature type="chain" id="PRO_5030008181" evidence="6">
    <location>
        <begin position="37"/>
        <end position="319"/>
    </location>
</feature>
<reference evidence="11" key="3">
    <citation type="submission" date="2016-06" db="PDB data bank">
        <title>X-ray crystal structure of Periplasmic Desferal binding protein FhuD from Vibrio cholerae.</title>
        <authorList>
            <person name="Agarwal S."/>
            <person name="Biswas M."/>
            <person name="Dasgupta J."/>
        </authorList>
    </citation>
    <scope>X-RAY CRYSTALLOGRAPHY (2.50 ANGSTROMS) OF 55-319</scope>
</reference>
<gene>
    <name evidence="8" type="ordered locus">VC0395_A2582</name>
</gene>
<keyword evidence="5 6" id="KW-0732">Signal</keyword>
<evidence type="ECO:0000313" key="8">
    <source>
        <dbReference type="EMBL" id="ABQ20488.1"/>
    </source>
</evidence>
<sequence>MCLMSLWNVRLRNICRPKAVFGWLAALCLFALPVQAQIVLTDSQGTHTFAEVPQRVVVLNWDLLEQVLELGIQPVGAPELSSYVQWVVQPEVPSSVQDIGTRTEPNLEKIAALKPDVILAAGPQQDLLATLGRIAPVVYLPNFSEQDNAAQVAISHFKTLATLFGKEAVAQQKLEAMYARFSELKASLQHAFGDTLPAVVTLRFANPTSVFLYTENSTPQYVLEQLGLSSALPQPPKEWGIVQKRLSELQHVEQGYVLYFLPFAEEKKVQKSVLWRAMPFVQAGRVNSVRPVWSYGGAMSLRYSAEAITESLLAVAPQS</sequence>
<dbReference type="FunFam" id="3.40.50.1980:FF:000061">
    <property type="entry name" value="Iron complex transport system substrate-binding protein"/>
    <property type="match status" value="1"/>
</dbReference>
<evidence type="ECO:0000313" key="9">
    <source>
        <dbReference type="Proteomes" id="UP000000249"/>
    </source>
</evidence>
<dbReference type="PROSITE" id="PS50983">
    <property type="entry name" value="FE_B12_PBP"/>
    <property type="match status" value="1"/>
</dbReference>
<keyword evidence="4" id="KW-0406">Ion transport</keyword>
<evidence type="ECO:0000256" key="4">
    <source>
        <dbReference type="ARBA" id="ARBA00022496"/>
    </source>
</evidence>
<keyword evidence="10 11" id="KW-0002">3D-structure</keyword>
<dbReference type="Pfam" id="PF01497">
    <property type="entry name" value="Peripla_BP_2"/>
    <property type="match status" value="1"/>
</dbReference>
<reference evidence="10" key="2">
    <citation type="submission" date="2016-06" db="PDB data bank">
        <title>Crystal Structure of Fe3+ - Desferal bound siderophore binding protein FhuD from Vibrio cholerae.</title>
        <authorList>
            <person name="Agarwal S."/>
            <person name="Biswas M."/>
            <person name="Dasgupta J."/>
        </authorList>
    </citation>
    <scope>X-RAY CRYSTALLOGRAPHY (3.40 ANGSTROMS) OF 55-319</scope>
</reference>
<dbReference type="KEGG" id="vco:VC0395_A2582"/>
<dbReference type="AlphaFoldDB" id="A0A0H3AJ03"/>
<dbReference type="CDD" id="cd01146">
    <property type="entry name" value="FhuD"/>
    <property type="match status" value="1"/>
</dbReference>
<proteinExistence type="evidence at protein level"/>
<comment type="similarity">
    <text evidence="2">Belongs to the bacterial solute-binding protein 8 family.</text>
</comment>
<keyword evidence="3" id="KW-0813">Transport</keyword>
<keyword evidence="4" id="KW-0408">Iron</keyword>
<dbReference type="PDBsum" id="5GGX"/>
<dbReference type="eggNOG" id="COG0614">
    <property type="taxonomic scope" value="Bacteria"/>
</dbReference>
<name>A0A0H3AJ03_VIBC3</name>
<dbReference type="PDB" id="5GGX">
    <property type="method" value="X-ray"/>
    <property type="resolution" value="3.40 A"/>
    <property type="chains" value="A/B/C/D=55-319"/>
</dbReference>